<evidence type="ECO:0000313" key="1">
    <source>
        <dbReference type="EMBL" id="ONK73421.1"/>
    </source>
</evidence>
<keyword evidence="2" id="KW-1185">Reference proteome</keyword>
<reference evidence="2" key="1">
    <citation type="journal article" date="2017" name="Nat. Commun.">
        <title>The asparagus genome sheds light on the origin and evolution of a young Y chromosome.</title>
        <authorList>
            <person name="Harkess A."/>
            <person name="Zhou J."/>
            <person name="Xu C."/>
            <person name="Bowers J.E."/>
            <person name="Van der Hulst R."/>
            <person name="Ayyampalayam S."/>
            <person name="Mercati F."/>
            <person name="Riccardi P."/>
            <person name="McKain M.R."/>
            <person name="Kakrana A."/>
            <person name="Tang H."/>
            <person name="Ray J."/>
            <person name="Groenendijk J."/>
            <person name="Arikit S."/>
            <person name="Mathioni S.M."/>
            <person name="Nakano M."/>
            <person name="Shan H."/>
            <person name="Telgmann-Rauber A."/>
            <person name="Kanno A."/>
            <person name="Yue Z."/>
            <person name="Chen H."/>
            <person name="Li W."/>
            <person name="Chen Y."/>
            <person name="Xu X."/>
            <person name="Zhang Y."/>
            <person name="Luo S."/>
            <person name="Chen H."/>
            <person name="Gao J."/>
            <person name="Mao Z."/>
            <person name="Pires J.C."/>
            <person name="Luo M."/>
            <person name="Kudrna D."/>
            <person name="Wing R.A."/>
            <person name="Meyers B.C."/>
            <person name="Yi K."/>
            <person name="Kong H."/>
            <person name="Lavrijsen P."/>
            <person name="Sunseri F."/>
            <person name="Falavigna A."/>
            <person name="Ye Y."/>
            <person name="Leebens-Mack J.H."/>
            <person name="Chen G."/>
        </authorList>
    </citation>
    <scope>NUCLEOTIDE SEQUENCE [LARGE SCALE GENOMIC DNA]</scope>
    <source>
        <strain evidence="2">cv. DH0086</strain>
    </source>
</reference>
<organism evidence="1 2">
    <name type="scientific">Asparagus officinalis</name>
    <name type="common">Garden asparagus</name>
    <dbReference type="NCBI Taxonomy" id="4686"/>
    <lineage>
        <taxon>Eukaryota</taxon>
        <taxon>Viridiplantae</taxon>
        <taxon>Streptophyta</taxon>
        <taxon>Embryophyta</taxon>
        <taxon>Tracheophyta</taxon>
        <taxon>Spermatophyta</taxon>
        <taxon>Magnoliopsida</taxon>
        <taxon>Liliopsida</taxon>
        <taxon>Asparagales</taxon>
        <taxon>Asparagaceae</taxon>
        <taxon>Asparagoideae</taxon>
        <taxon>Asparagus</taxon>
    </lineage>
</organism>
<dbReference type="GO" id="GO:0016423">
    <property type="term" value="F:tRNA (guanine) methyltransferase activity"/>
    <property type="evidence" value="ECO:0007669"/>
    <property type="project" value="TreeGrafter"/>
</dbReference>
<name>A0A5P1F9V2_ASPOF</name>
<sequence length="742" mass="84737">METARGRRGNEEEAATQLNSVTSYARALCHVTEISENSAEALRLLIWRIFVHTLKEIDTNDMDVVNQIEGLLFDVVSKIQAWELMEETIVTYCLRSIGLSMDMIQSDQLSIYKWGREDLLGYPGTFPLPVACRVLISLLDYVLRRMEIQKEEKLEGFALNLMWDLSNLAVRTLMQSPEVRAISISLLFPTIFKCLNTFSSIKVVVHDAPYTLSRSCFAKKIWNVCISMFSLGHLERLDAYNVLSLYFSSFYMIKLKENTEGGSICKEFDLRAEREFWKEIQRGLVDKDPCLRKLALHILKVSFNNYSFSSHSNCHYLSSTSKFVAADSVEHTTSCNGTSLLANITKRGKWAEEEAKSLGVGEVLHPDDGYLSSQERWKVFLLLYEMLEEYGTHLVEAAWTHQISLLYQSWSLNNCINEVSHEVYKVQMETIEGIFSWLAVLWERGFFHENPQVRCLVMQSFLNTDWKEYGTCALKVPRSFILGPLIFGLNDVVHHKDFGVKGVYTSKVIEDATHFFYEYSCQFSQSERADFVWSLASVAKKESFGRAGLMALAFCIASAACQCDTQNGRGKHYTASEFSGESSQEVTPSRASDLLDALGFVIERSKQHFNPNYRLQVSEQVIKAAASLININYVSLELFLHFLSAVPREFTDCGGQLRELVLCWLTQRNEGSILGSFNVEDLTVKNLVSFPMSFLKQKYSPKEPLSFDDEDLDAWKIEAQRWARVLFLILEEAQAFEPILMV</sequence>
<dbReference type="PANTHER" id="PTHR12029:SF11">
    <property type="entry name" value="METHYLTRANSFERASE TARBP1-RELATED"/>
    <property type="match status" value="1"/>
</dbReference>
<dbReference type="AlphaFoldDB" id="A0A5P1F9V2"/>
<dbReference type="PANTHER" id="PTHR12029">
    <property type="entry name" value="RNA METHYLTRANSFERASE"/>
    <property type="match status" value="1"/>
</dbReference>
<dbReference type="GO" id="GO:0030488">
    <property type="term" value="P:tRNA methylation"/>
    <property type="evidence" value="ECO:0007669"/>
    <property type="project" value="TreeGrafter"/>
</dbReference>
<evidence type="ECO:0000313" key="2">
    <source>
        <dbReference type="Proteomes" id="UP000243459"/>
    </source>
</evidence>
<dbReference type="InterPro" id="IPR045330">
    <property type="entry name" value="TRM3/TARBP1"/>
</dbReference>
<dbReference type="EMBL" id="CM007384">
    <property type="protein sequence ID" value="ONK73421.1"/>
    <property type="molecule type" value="Genomic_DNA"/>
</dbReference>
<dbReference type="Proteomes" id="UP000243459">
    <property type="component" value="Chromosome 4"/>
</dbReference>
<gene>
    <name evidence="1" type="ORF">A4U43_C04F31320</name>
</gene>
<protein>
    <submittedName>
        <fullName evidence="1">Uncharacterized protein</fullName>
    </submittedName>
</protein>
<proteinExistence type="predicted"/>
<accession>A0A5P1F9V2</accession>
<dbReference type="Gramene" id="ONK73421">
    <property type="protein sequence ID" value="ONK73421"/>
    <property type="gene ID" value="A4U43_C04F31320"/>
</dbReference>